<protein>
    <submittedName>
        <fullName evidence="4">Uncharacterized protein</fullName>
    </submittedName>
</protein>
<feature type="region of interest" description="Disordered" evidence="1">
    <location>
        <begin position="584"/>
        <end position="604"/>
    </location>
</feature>
<keyword evidence="3" id="KW-0732">Signal</keyword>
<evidence type="ECO:0000256" key="1">
    <source>
        <dbReference type="SAM" id="MobiDB-lite"/>
    </source>
</evidence>
<evidence type="ECO:0000256" key="3">
    <source>
        <dbReference type="SAM" id="SignalP"/>
    </source>
</evidence>
<evidence type="ECO:0000313" key="4">
    <source>
        <dbReference type="EMBL" id="OZC09620.1"/>
    </source>
</evidence>
<keyword evidence="5" id="KW-1185">Reference proteome</keyword>
<feature type="transmembrane region" description="Helical" evidence="2">
    <location>
        <begin position="251"/>
        <end position="274"/>
    </location>
</feature>
<reference evidence="4 5" key="1">
    <citation type="submission" date="2015-12" db="EMBL/GenBank/DDBJ databases">
        <title>Draft genome of the nematode, Onchocerca flexuosa.</title>
        <authorList>
            <person name="Mitreva M."/>
        </authorList>
    </citation>
    <scope>NUCLEOTIDE SEQUENCE [LARGE SCALE GENOMIC DNA]</scope>
    <source>
        <strain evidence="4">Red Deer</strain>
    </source>
</reference>
<dbReference type="EMBL" id="KZ269992">
    <property type="protein sequence ID" value="OZC09620.1"/>
    <property type="molecule type" value="Genomic_DNA"/>
</dbReference>
<accession>A0A238BY10</accession>
<feature type="signal peptide" evidence="3">
    <location>
        <begin position="1"/>
        <end position="20"/>
    </location>
</feature>
<evidence type="ECO:0000256" key="2">
    <source>
        <dbReference type="SAM" id="Phobius"/>
    </source>
</evidence>
<dbReference type="AlphaFoldDB" id="A0A238BY10"/>
<keyword evidence="2" id="KW-0812">Transmembrane</keyword>
<evidence type="ECO:0000313" key="5">
    <source>
        <dbReference type="Proteomes" id="UP000242913"/>
    </source>
</evidence>
<keyword evidence="2" id="KW-1133">Transmembrane helix</keyword>
<name>A0A238BY10_9BILA</name>
<feature type="chain" id="PRO_5012444006" evidence="3">
    <location>
        <begin position="21"/>
        <end position="739"/>
    </location>
</feature>
<keyword evidence="2" id="KW-0472">Membrane</keyword>
<gene>
    <name evidence="4" type="ORF">X798_03314</name>
</gene>
<feature type="region of interest" description="Disordered" evidence="1">
    <location>
        <begin position="522"/>
        <end position="550"/>
    </location>
</feature>
<sequence>MLLIQSFLTFILCIFPLAAAAGTMMASTRPSSGKVRSVKLEQSTINAANATTITATTAKSITFTNSAMIRNDLLCNNDSEFVCICQQNAGNLLKHYILCNELIELNELPIIEMNIRRINLSARLHTNETYESYFKRRIAAVVSNYCEQQADECMATTLRLKKENVVLLRIKPNSLQSTTISFVITKSQRRTTLNTMTILDSTKVKYVLSAQLAALSRILGGLRIDQVEIAVMEKHRNTDGAESTQQDNLNLLIILSITAAFLTITYTIAAIRVCRSCFAKRQAKMKANKLNKTSETPNYGTCMQNEMHKNCEIRNTIKTVIPKRNDTNNLNSGETVIMDEHQMRRMFQCDPSQLPAEEIPSVSPTSNNLFITYAPKTPRNSKPQIYDAQSKYIVKQSRNIKAENKNPSSSHKTDKIFQKTKNTVEVPQKYINMLAKNEQTVGEFSHCDSNSITYFFQSENEIFKPQSKELPVSIWNQSMVEESPQQIYNQPEINSEFIDLNLKKPTIDKQLETTWNQPVIENESTRLSNKESRDKSYSSTGSFSESPFDAANHHNEESINFELYQSNQETECHIKTEIAGLRKVSPDQSNHHQEPENSDSFAKNEKHTHFFQKSRTTHQFYGWSSESDDEEGDVYHKLSEAEEERETERNIELVNKNYAEEVEDFRKNLKTSENEKDFGLDSDIKSLTYKKQFKVSIDEPHYEQLQESPLLSNSLNLNSTSNKFIPQEFVSFASTEDLK</sequence>
<dbReference type="OrthoDB" id="5831564at2759"/>
<dbReference type="Proteomes" id="UP000242913">
    <property type="component" value="Unassembled WGS sequence"/>
</dbReference>
<proteinExistence type="predicted"/>
<organism evidence="4 5">
    <name type="scientific">Onchocerca flexuosa</name>
    <dbReference type="NCBI Taxonomy" id="387005"/>
    <lineage>
        <taxon>Eukaryota</taxon>
        <taxon>Metazoa</taxon>
        <taxon>Ecdysozoa</taxon>
        <taxon>Nematoda</taxon>
        <taxon>Chromadorea</taxon>
        <taxon>Rhabditida</taxon>
        <taxon>Spirurina</taxon>
        <taxon>Spiruromorpha</taxon>
        <taxon>Filarioidea</taxon>
        <taxon>Onchocercidae</taxon>
        <taxon>Onchocerca</taxon>
    </lineage>
</organism>